<dbReference type="Pfam" id="PF13181">
    <property type="entry name" value="TPR_8"/>
    <property type="match status" value="3"/>
</dbReference>
<keyword evidence="5" id="KW-0808">Transferase</keyword>
<evidence type="ECO:0000259" key="10">
    <source>
        <dbReference type="Pfam" id="PF13844"/>
    </source>
</evidence>
<feature type="compositionally biased region" description="Pro residues" evidence="9">
    <location>
        <begin position="8"/>
        <end position="23"/>
    </location>
</feature>
<keyword evidence="4" id="KW-0328">Glycosyltransferase</keyword>
<dbReference type="GO" id="GO:0097363">
    <property type="term" value="F:protein O-acetylglucosaminyltransferase activity"/>
    <property type="evidence" value="ECO:0007669"/>
    <property type="project" value="UniProtKB-EC"/>
</dbReference>
<dbReference type="Gene3D" id="3.40.50.2000">
    <property type="entry name" value="Glycogen Phosphorylase B"/>
    <property type="match status" value="1"/>
</dbReference>
<dbReference type="InterPro" id="IPR011990">
    <property type="entry name" value="TPR-like_helical_dom_sf"/>
</dbReference>
<feature type="compositionally biased region" description="Polar residues" evidence="9">
    <location>
        <begin position="328"/>
        <end position="342"/>
    </location>
</feature>
<sequence>MTMVRQYPPQPPPASFQLPPPPSHNQLLPNGQGIEQRSLALQPPPQQYAHPLSRHNSYPSQTPDGIRNASKPPEHMLRRKTPNGILAAAYDGTSIEQSEKPHATKHILLPVTAESKIPYGLKQDLPMRSPGVNAEFGQPSHDVTPDWSPSLYFETGSGRAGPHPLPQIDSMLNQMPSMQTHQQYHMVGNPYGAPADFSLHSQLGPTISNDQGPFGPYWHDGTFIPYQPAALRDPRFYNHPHAPNWTHPQHNAFLNHAYNTMPNLTIQPNPYQLQHSTPFGSIPRPSYDFLPQFQQPQRNVALDYQNHPLAIGTSQLSSHSEYSVSSSGQTTPVAEQTPTSNPLAEFGPQSVNAQSREKVFAWAHAVYVDLLKYLQSTRKSNSQLPDGHQQPARPHIYPKPPRQPAANFSSSSSTKPTQAFERPDLTRPASFDSYSQTLPNREVYQRPNPTRSYTSWSASGSDLNTHKQPWHTVQQSYNNPLMMHPGIEPLRPLRRISGSVSGIHQNLHNEVPPSMTAASALDAITKHCEESSWNWIDGILLGGCLAYALGDYLKAQNWYKHILKLDPDHVEATSNLAATLLALQQKGEAERYWRHAVKLRPSYFEAVEHLIGLLCSANRGQEAIKVIQEVERSLDFAKKKDMLKNTDGASERSVSSVSESSSNHSELSDRPVFDFEAENESAVKDHEELPGSDQPGFGSSGYAIPGADNGRILALVHAKGNMLYALGDNAGAAKAFENAVLIGAGKQIQDIHGLIKHILSVVGYDSAERSPGGRYVPPSTDPVLLHPDPALKTAQLCFPPHGQLPGLKYVPSEGMSRKAAISTTSNSLLSLAKIFQDGMATNSPKAAAFQSNYGVREILALYYLSLALQPSPSTANNVGILLASVQQSAPSKHIAVSNPLMKPSIPGLVPGSGIALALAYYNYGLLLDPRHAHLYTNLGSLLKDIGQLDVAISMYEQAVNCDKNFDIALANLANAVKDKGRITDAIMYYKRAVKSSPDFAEAVCGLANALNSVCGWNGRGGIANDRGARDRWHVDDSGMLLDATASGAKSFGWIHKVVSLVEKQLADGEDWGRGIMDDQFLRDVMQPLALTSGSPQDAREKQIRFRETLIEWRGQKWEGSRIVRLIERAVKRITWQWYQDLYKPGGKQRPSASYRRPQLPAALTVPAAPTVLPFHTFTCPMSAKQIRLISQRNGLRISCSTLRAPWLPPTVYAPPPPPAPYLKVGYVSSDFNNHPLAHLMQSVFGLHDLSRVKAFCYATTATDKSIHRQQIEQEAPVFHDASSWPAERLVRQILDDGIHVLINLNGYTRGARNEVFAARPAPVQMSFMGFAGTLGAEWCDYLLADDTAVPPDTLRDWRRNVDMEDTLKDENSGGEQDDWIYGENIIYCRDTFFCCDHRQSAPDAKEAQLNWEDEQQRRWNMRKEIFPQIPDDAIILGNFNQLYKIEPTTFRTWLRILTRLPKAILWLLRFPDLGETNLKHTAYLWGGSDVASRVIFTDVAQKSQHIARARVCDLFLDTPECNAHTTATDALWSGTPLLTLPRYKYKMCSRMAASILKGALPKTPEGDRAAKDLIASNDQEYEDMAVRLGNDCVYRGHRATGRLSELRRMLYGARWNSALFDTKRWVRDLEDSYEIAWERWQKGEGGDIWLRDHEPGKGVLKQRKEISAPSS</sequence>
<feature type="region of interest" description="Disordered" evidence="9">
    <location>
        <begin position="645"/>
        <end position="701"/>
    </location>
</feature>
<accession>A0A9W4U1G6</accession>
<evidence type="ECO:0000313" key="11">
    <source>
        <dbReference type="EMBL" id="CAI6231723.1"/>
    </source>
</evidence>
<dbReference type="InterPro" id="IPR029489">
    <property type="entry name" value="OGT/SEC/SPY_C"/>
</dbReference>
<evidence type="ECO:0000256" key="1">
    <source>
        <dbReference type="ARBA" id="ARBA00004922"/>
    </source>
</evidence>
<dbReference type="PROSITE" id="PS50005">
    <property type="entry name" value="TPR"/>
    <property type="match status" value="1"/>
</dbReference>
<evidence type="ECO:0000256" key="5">
    <source>
        <dbReference type="ARBA" id="ARBA00022679"/>
    </source>
</evidence>
<feature type="region of interest" description="Disordered" evidence="9">
    <location>
        <begin position="379"/>
        <end position="462"/>
    </location>
</feature>
<dbReference type="FunFam" id="1.25.40.10:FF:000180">
    <property type="entry name" value="Related to UDP-N-acetylglucosaminyltransferase"/>
    <property type="match status" value="1"/>
</dbReference>
<dbReference type="EMBL" id="CAOQHR010000001">
    <property type="protein sequence ID" value="CAI6231723.1"/>
    <property type="molecule type" value="Genomic_DNA"/>
</dbReference>
<feature type="compositionally biased region" description="Low complexity" evidence="9">
    <location>
        <begin position="651"/>
        <end position="665"/>
    </location>
</feature>
<dbReference type="EC" id="2.4.1.255" evidence="3"/>
<feature type="repeat" description="TPR" evidence="8">
    <location>
        <begin position="932"/>
        <end position="965"/>
    </location>
</feature>
<evidence type="ECO:0000256" key="8">
    <source>
        <dbReference type="PROSITE-ProRule" id="PRU00339"/>
    </source>
</evidence>
<evidence type="ECO:0000256" key="4">
    <source>
        <dbReference type="ARBA" id="ARBA00022676"/>
    </source>
</evidence>
<feature type="region of interest" description="Disordered" evidence="9">
    <location>
        <begin position="1"/>
        <end position="77"/>
    </location>
</feature>
<dbReference type="Gene3D" id="3.40.50.11380">
    <property type="match status" value="1"/>
</dbReference>
<protein>
    <recommendedName>
        <fullName evidence="3">protein O-GlcNAc transferase</fullName>
        <ecNumber evidence="3">2.4.1.255</ecNumber>
    </recommendedName>
</protein>
<evidence type="ECO:0000256" key="3">
    <source>
        <dbReference type="ARBA" id="ARBA00011970"/>
    </source>
</evidence>
<keyword evidence="6" id="KW-0677">Repeat</keyword>
<feature type="compositionally biased region" description="Polar residues" evidence="9">
    <location>
        <begin position="54"/>
        <end position="63"/>
    </location>
</feature>
<dbReference type="SMART" id="SM00028">
    <property type="entry name" value="TPR"/>
    <property type="match status" value="5"/>
</dbReference>
<comment type="similarity">
    <text evidence="2">Belongs to the glycosyltransferase 41 family. O-GlcNAc transferase subfamily.</text>
</comment>
<feature type="compositionally biased region" description="Polar residues" evidence="9">
    <location>
        <begin position="447"/>
        <end position="462"/>
    </location>
</feature>
<feature type="compositionally biased region" description="Polar residues" evidence="9">
    <location>
        <begin position="24"/>
        <end position="35"/>
    </location>
</feature>
<dbReference type="SUPFAM" id="SSF48452">
    <property type="entry name" value="TPR-like"/>
    <property type="match status" value="1"/>
</dbReference>
<dbReference type="Gene3D" id="1.25.40.10">
    <property type="entry name" value="Tetratricopeptide repeat domain"/>
    <property type="match status" value="3"/>
</dbReference>
<organism evidence="11 12">
    <name type="scientific">Periconia digitata</name>
    <dbReference type="NCBI Taxonomy" id="1303443"/>
    <lineage>
        <taxon>Eukaryota</taxon>
        <taxon>Fungi</taxon>
        <taxon>Dikarya</taxon>
        <taxon>Ascomycota</taxon>
        <taxon>Pezizomycotina</taxon>
        <taxon>Dothideomycetes</taxon>
        <taxon>Pleosporomycetidae</taxon>
        <taxon>Pleosporales</taxon>
        <taxon>Massarineae</taxon>
        <taxon>Periconiaceae</taxon>
        <taxon>Periconia</taxon>
    </lineage>
</organism>
<feature type="compositionally biased region" description="Polar residues" evidence="9">
    <location>
        <begin position="406"/>
        <end position="417"/>
    </location>
</feature>
<reference evidence="11" key="1">
    <citation type="submission" date="2023-01" db="EMBL/GenBank/DDBJ databases">
        <authorList>
            <person name="Van Ghelder C."/>
            <person name="Rancurel C."/>
        </authorList>
    </citation>
    <scope>NUCLEOTIDE SEQUENCE</scope>
    <source>
        <strain evidence="11">CNCM I-4278</strain>
    </source>
</reference>
<feature type="domain" description="O-GlcNAc transferase C-terminal" evidence="10">
    <location>
        <begin position="1168"/>
        <end position="1353"/>
    </location>
</feature>
<dbReference type="InterPro" id="IPR019734">
    <property type="entry name" value="TPR_rpt"/>
</dbReference>
<feature type="domain" description="O-GlcNAc transferase C-terminal" evidence="10">
    <location>
        <begin position="1428"/>
        <end position="1629"/>
    </location>
</feature>
<dbReference type="GO" id="GO:0006493">
    <property type="term" value="P:protein O-linked glycosylation"/>
    <property type="evidence" value="ECO:0007669"/>
    <property type="project" value="TreeGrafter"/>
</dbReference>
<evidence type="ECO:0000256" key="6">
    <source>
        <dbReference type="ARBA" id="ARBA00022737"/>
    </source>
</evidence>
<comment type="caution">
    <text evidence="11">The sequence shown here is derived from an EMBL/GenBank/DDBJ whole genome shotgun (WGS) entry which is preliminary data.</text>
</comment>
<dbReference type="PANTHER" id="PTHR44998:SF1">
    <property type="entry name" value="UDP-N-ACETYLGLUCOSAMINE--PEPTIDE N-ACETYLGLUCOSAMINYLTRANSFERASE 110 KDA SUBUNIT"/>
    <property type="match status" value="1"/>
</dbReference>
<gene>
    <name evidence="11" type="ORF">PDIGIT_LOCUS241</name>
</gene>
<evidence type="ECO:0000256" key="7">
    <source>
        <dbReference type="ARBA" id="ARBA00022803"/>
    </source>
</evidence>
<evidence type="ECO:0000313" key="12">
    <source>
        <dbReference type="Proteomes" id="UP001152607"/>
    </source>
</evidence>
<comment type="pathway">
    <text evidence="1">Protein modification; protein glycosylation.</text>
</comment>
<proteinExistence type="inferred from homology"/>
<dbReference type="FunFam" id="1.25.40.10:FF:000552">
    <property type="entry name" value="UDP-N-acetylglucosaminyltransferase (AFU_orthologue AFUA_1G03380)"/>
    <property type="match status" value="1"/>
</dbReference>
<evidence type="ECO:0000256" key="2">
    <source>
        <dbReference type="ARBA" id="ARBA00005386"/>
    </source>
</evidence>
<dbReference type="OrthoDB" id="421121at2759"/>
<dbReference type="Proteomes" id="UP001152607">
    <property type="component" value="Unassembled WGS sequence"/>
</dbReference>
<dbReference type="FunFam" id="3.40.50.11380:FF:000004">
    <property type="entry name" value="UDP-N-acetylglucosaminyltransferase (AFU_orthologue AFUA_1G03380)"/>
    <property type="match status" value="1"/>
</dbReference>
<name>A0A9W4U1G6_9PLEO</name>
<dbReference type="PANTHER" id="PTHR44998">
    <property type="match status" value="1"/>
</dbReference>
<keyword evidence="7 8" id="KW-0802">TPR repeat</keyword>
<evidence type="ECO:0000256" key="9">
    <source>
        <dbReference type="SAM" id="MobiDB-lite"/>
    </source>
</evidence>
<feature type="region of interest" description="Disordered" evidence="9">
    <location>
        <begin position="320"/>
        <end position="347"/>
    </location>
</feature>
<keyword evidence="12" id="KW-1185">Reference proteome</keyword>
<dbReference type="Pfam" id="PF13844">
    <property type="entry name" value="Glyco_transf_41"/>
    <property type="match status" value="2"/>
</dbReference>
<dbReference type="FunFam" id="3.40.50.2000:FF:000110">
    <property type="entry name" value="UDP-N-acetylglucosaminyltransferase protein"/>
    <property type="match status" value="1"/>
</dbReference>